<dbReference type="EMBL" id="JAOPGA020001428">
    <property type="protein sequence ID" value="KAL0488288.1"/>
    <property type="molecule type" value="Genomic_DNA"/>
</dbReference>
<comment type="caution">
    <text evidence="1">The sequence shown here is derived from an EMBL/GenBank/DDBJ whole genome shotgun (WGS) entry which is preliminary data.</text>
</comment>
<gene>
    <name evidence="1" type="ORF">AKO1_015482</name>
</gene>
<name>A0AAW2ZH10_9EUKA</name>
<dbReference type="AlphaFoldDB" id="A0AAW2ZH10"/>
<sequence>MLFSRGGGQFLKCGRSILFRSQNYSKIGGTSFSSMIIINTTNQTQTKFSKSTESATNDRVERSLFHQMLSLGSSNDDDGC</sequence>
<evidence type="ECO:0000313" key="1">
    <source>
        <dbReference type="EMBL" id="KAL0488288.1"/>
    </source>
</evidence>
<organism evidence="1 2">
    <name type="scientific">Acrasis kona</name>
    <dbReference type="NCBI Taxonomy" id="1008807"/>
    <lineage>
        <taxon>Eukaryota</taxon>
        <taxon>Discoba</taxon>
        <taxon>Heterolobosea</taxon>
        <taxon>Tetramitia</taxon>
        <taxon>Eutetramitia</taxon>
        <taxon>Acrasidae</taxon>
        <taxon>Acrasis</taxon>
    </lineage>
</organism>
<dbReference type="Proteomes" id="UP001431209">
    <property type="component" value="Unassembled WGS sequence"/>
</dbReference>
<evidence type="ECO:0000313" key="2">
    <source>
        <dbReference type="Proteomes" id="UP001431209"/>
    </source>
</evidence>
<keyword evidence="2" id="KW-1185">Reference proteome</keyword>
<protein>
    <submittedName>
        <fullName evidence="1">Uncharacterized protein</fullName>
    </submittedName>
</protein>
<accession>A0AAW2ZH10</accession>
<reference evidence="1 2" key="1">
    <citation type="submission" date="2024-03" db="EMBL/GenBank/DDBJ databases">
        <title>The Acrasis kona genome and developmental transcriptomes reveal deep origins of eukaryotic multicellular pathways.</title>
        <authorList>
            <person name="Sheikh S."/>
            <person name="Fu C.-J."/>
            <person name="Brown M.W."/>
            <person name="Baldauf S.L."/>
        </authorList>
    </citation>
    <scope>NUCLEOTIDE SEQUENCE [LARGE SCALE GENOMIC DNA]</scope>
    <source>
        <strain evidence="1 2">ATCC MYA-3509</strain>
    </source>
</reference>
<proteinExistence type="predicted"/>